<dbReference type="InterPro" id="IPR001005">
    <property type="entry name" value="SANT/Myb"/>
</dbReference>
<dbReference type="Gene3D" id="1.10.10.60">
    <property type="entry name" value="Homeodomain-like"/>
    <property type="match status" value="1"/>
</dbReference>
<dbReference type="Pfam" id="PF13837">
    <property type="entry name" value="Myb_DNA-bind_4"/>
    <property type="match status" value="1"/>
</dbReference>
<accession>A0A3L8E2T1</accession>
<evidence type="ECO:0000256" key="1">
    <source>
        <dbReference type="SAM" id="MobiDB-lite"/>
    </source>
</evidence>
<gene>
    <name evidence="3" type="ORF">DMN91_000482</name>
</gene>
<dbReference type="AlphaFoldDB" id="A0A3L8E2T1"/>
<dbReference type="PANTHER" id="PTHR47595:SF1">
    <property type="entry name" value="MYB_SANT-LIKE DNA-BINDING DOMAIN-CONTAINING PROTEIN"/>
    <property type="match status" value="1"/>
</dbReference>
<feature type="region of interest" description="Disordered" evidence="1">
    <location>
        <begin position="81"/>
        <end position="101"/>
    </location>
</feature>
<evidence type="ECO:0000313" key="3">
    <source>
        <dbReference type="EMBL" id="RLU26685.1"/>
    </source>
</evidence>
<reference evidence="3" key="2">
    <citation type="submission" date="2018-07" db="EMBL/GenBank/DDBJ databases">
        <authorList>
            <person name="Mckenzie S.K."/>
            <person name="Kronauer D.J.C."/>
        </authorList>
    </citation>
    <scope>NUCLEOTIDE SEQUENCE</scope>
    <source>
        <strain evidence="3">Clonal line C1</strain>
    </source>
</reference>
<organism evidence="3">
    <name type="scientific">Ooceraea biroi</name>
    <name type="common">Clonal raider ant</name>
    <name type="synonym">Cerapachys biroi</name>
    <dbReference type="NCBI Taxonomy" id="2015173"/>
    <lineage>
        <taxon>Eukaryota</taxon>
        <taxon>Metazoa</taxon>
        <taxon>Ecdysozoa</taxon>
        <taxon>Arthropoda</taxon>
        <taxon>Hexapoda</taxon>
        <taxon>Insecta</taxon>
        <taxon>Pterygota</taxon>
        <taxon>Neoptera</taxon>
        <taxon>Endopterygota</taxon>
        <taxon>Hymenoptera</taxon>
        <taxon>Apocrita</taxon>
        <taxon>Aculeata</taxon>
        <taxon>Formicoidea</taxon>
        <taxon>Formicidae</taxon>
        <taxon>Dorylinae</taxon>
        <taxon>Ooceraea</taxon>
    </lineage>
</organism>
<dbReference type="EMBL" id="QOIP01000001">
    <property type="protein sequence ID" value="RLU26685.1"/>
    <property type="molecule type" value="Genomic_DNA"/>
</dbReference>
<protein>
    <recommendedName>
        <fullName evidence="2">Myb-like domain-containing protein</fullName>
    </recommendedName>
</protein>
<dbReference type="SMART" id="SM00717">
    <property type="entry name" value="SANT"/>
    <property type="match status" value="1"/>
</dbReference>
<proteinExistence type="predicted"/>
<dbReference type="Proteomes" id="UP000279307">
    <property type="component" value="Chromosome 1"/>
</dbReference>
<feature type="domain" description="Myb-like" evidence="2">
    <location>
        <begin position="108"/>
        <end position="171"/>
    </location>
</feature>
<reference evidence="3" key="1">
    <citation type="journal article" date="2018" name="Genome Res.">
        <title>The genomic architecture and molecular evolution of ant odorant receptors.</title>
        <authorList>
            <person name="McKenzie S.K."/>
            <person name="Kronauer D.J.C."/>
        </authorList>
    </citation>
    <scope>NUCLEOTIDE SEQUENCE [LARGE SCALE GENOMIC DNA]</scope>
    <source>
        <strain evidence="3">Clonal line C1</strain>
    </source>
</reference>
<name>A0A3L8E2T1_OOCBI</name>
<sequence length="277" mass="32578">MDLKKNIHYKESTKRQENNNEVVQLLLCDGEVTYTLYVLPQIHARALQDIKFASTLLEQHKAALRIQETNALDTNEECIQNDSEQDSSDFDKENYGASDYSSENSGNLRIYWTNEETLLLLNLYEKYSALLDNEEMNNRAFWKHVLHGMEKEGYKFSLQQCKNKMNNMKKMYKDVKDHNARSGNDRKTCDHYDILKNLFSKKAWIKPVSTAGSDIPLKKAVLEEKPSSSKQQKKQCDVKLNFLEEYKRHKQLQRDATYDYRNQKLQLLKEIAEKMTK</sequence>
<dbReference type="OrthoDB" id="7552755at2759"/>
<dbReference type="PANTHER" id="PTHR47595">
    <property type="entry name" value="HEAT SHOCK 70 KDA PROTEIN 14"/>
    <property type="match status" value="1"/>
</dbReference>
<comment type="caution">
    <text evidence="3">The sequence shown here is derived from an EMBL/GenBank/DDBJ whole genome shotgun (WGS) entry which is preliminary data.</text>
</comment>
<evidence type="ECO:0000259" key="2">
    <source>
        <dbReference type="SMART" id="SM00717"/>
    </source>
</evidence>
<dbReference type="InterPro" id="IPR044822">
    <property type="entry name" value="Myb_DNA-bind_4"/>
</dbReference>